<evidence type="ECO:0000259" key="3">
    <source>
        <dbReference type="Pfam" id="PF25808"/>
    </source>
</evidence>
<dbReference type="GO" id="GO:0008104">
    <property type="term" value="P:intracellular protein localization"/>
    <property type="evidence" value="ECO:0007669"/>
    <property type="project" value="TreeGrafter"/>
</dbReference>
<comment type="similarity">
    <text evidence="1">Belongs to the HEATR5 family.</text>
</comment>
<evidence type="ECO:0000313" key="5">
    <source>
        <dbReference type="Proteomes" id="UP000504638"/>
    </source>
</evidence>
<dbReference type="Pfam" id="PF25808">
    <property type="entry name" value="TPR_LAA1_C"/>
    <property type="match status" value="1"/>
</dbReference>
<dbReference type="EMBL" id="ML975167">
    <property type="protein sequence ID" value="KAF1810301.1"/>
    <property type="molecule type" value="Genomic_DNA"/>
</dbReference>
<dbReference type="PANTHER" id="PTHR21663:SF0">
    <property type="entry name" value="HEAT REPEAT-CONTAINING PROTEIN 5B"/>
    <property type="match status" value="1"/>
</dbReference>
<dbReference type="InterPro" id="IPR011989">
    <property type="entry name" value="ARM-like"/>
</dbReference>
<evidence type="ECO:0000313" key="4">
    <source>
        <dbReference type="EMBL" id="KAF1810301.1"/>
    </source>
</evidence>
<dbReference type="GO" id="GO:0030139">
    <property type="term" value="C:endocytic vesicle"/>
    <property type="evidence" value="ECO:0007669"/>
    <property type="project" value="TreeGrafter"/>
</dbReference>
<dbReference type="Pfam" id="PF20210">
    <property type="entry name" value="Laa1_Sip1_HTR5"/>
    <property type="match status" value="1"/>
</dbReference>
<dbReference type="GO" id="GO:0005829">
    <property type="term" value="C:cytosol"/>
    <property type="evidence" value="ECO:0007669"/>
    <property type="project" value="GOC"/>
</dbReference>
<dbReference type="RefSeq" id="XP_033531932.1">
    <property type="nucleotide sequence ID" value="XM_033681984.1"/>
</dbReference>
<sequence length="2033" mass="221116">MASEAPTPSATTNGAQPEYTLDVEKLHSLPSEQQELYLLTFASDLANYTTNLNADQATAYQASIKKEVFQIITLSSPTPTRVIRDSLGRTLSAVFTKGDRKPLFESINDLIATLGTTGKSEKELASRHAAVHCLGAIFEAAGDSAIGTSSLACTITLRQLKAAQHHVGFKASTFKALGKIAKGVGYSLDEHVARDIWKQARSSAAGDKSFQVQIAACWCLEHLIQHTPYFDNSNDYEKLQAALFKALDSQSPTLRTTAASCLSACLVKSYSENPHPDIVPRPKKQKKPTKRQPGDLEDEEDTIDRPGSPAPGKPAMQLSYGFAELLRQLSAPYCRPATSNRTRAGLALCYVSICRRLPIDTIQKHYPILARNLFEDILSNPAIYNNRYRLLISRKFVRIILEKVVGRELLGESAQLDAAKFLLNGIIKDYPQSLKERPEPSKQVLTGALSALAALLGCVRSASNAVAESCREGLFQVLQHPSYTVQVHASACFRSFVSACPQQLLSVVTMCSNSLNRELGLLGGHRQSSRRCVGLANGLAALLSTSTENPLYGSLDVYARVLSQATTLLKSSSSSNLRISSTQIQVAWILLGGLMSLGPNFVKIHITQLLLLWKNALPKPLNRETMHGRDMLELSFLTHVRECALGSILTFLEYNKRLLTADVTKRLATMLQNTSVFVTSLPRKKVTDDAERRLSPSLDLHDFDLMVRRRVFQCYTKLVIDSAPAARETLLQSNLLPLAVSAFADPENYAPNSLSASIASSIGNFESIWEVGDNSGFGITGLLKGYDVRPLPGETLHNGKHHWLTQTEPDGLINQTVQTPVCGALEHDSVLLYLRSDSSEESSNPEPSSTQVVDHAINLFAISLALQGPRVQESILEQITAFLTASLLQRDPARHAAMTVNVVVALLNALKVAAKETVLPPGNIRRDPVEKALQELLQLLIVYHDPYVRNAAAQAFGRMCSAAGTQFTQSQVTWLIDKIVANREPSARAGCALALGCIHSQLGGMAAGFHLKNIVGILMSLSNDPHPTVHFWALESLSKVADSAGLSYSSYVSGTLGILAQLYASDSHNAETNSLGGSNLEVDLPTPAVLARCTDSIINVLGPDLQDMTKARELILTLVRAFGVEQLNIIRIESVRCLEHLSLYAPGHLDFALYVTMLQKELKSESARLRSLAIDGLHNLMRRDADDVINAADPGLGDQLWHALDNDPMNNVLRSIMQNWLHQSALTDPARWIERCNTALLKAVKVEKSSPKPAQKKSVAIDLKDDEVAGFAAAAGAGDEAAAVAPRQEFLRWQVRAFAMDCLIELLSIVARDVAAKEVSPAETALVQEIGDIIKIAFAASTGSVIELRLRGLQTIDMVLKMFGKTPDPDFAEASLLEQYQAQIGSAVTPSFAADSSPELAAQAISVCASFIATGIVTDVDKMGRILKLLVSALENLSKEDEFVTVGDLKGLSSNALVMVKMAVFSAWAELQIASAEQKYLVDVLKPHLAKLAPLWLASLREYAQLRFEPDVSGASGPASMSGSLDTVYAALNRDTLLHFYQSAWLNLVDAIASLIDQDSEFVFDALDEKPEGENSSAVNGRPSNINYRDEPVAFFFVLYGLAFEALIGQTGEDVAAKERTISILQAVRKILRPSVSGQAIYRDDVFSETMDMLGRLVLTEPLNVQHVVVQIARNLCLSHPSARKPTDRAEDDRLSEDIDQLFELTRLIVLTLAGLIPNVSENKHRALHALNEEAVDVVTLALSSLVDAAAVFPIIIRTDLHACILHLFVTILGTGACQATIVPQVLPIFKRFITSLALDPLSDTATQLRGMLVRFFQILKSAQLRESEAALPCERNTLLAFTIFLSSASNLLNPDDPLLARFVSELSDGLENGLTCKVAANCARSILSLSRKNPAEASLVVQLLPRVLGFITMPPDLEGLEEGIAILIQGVIGFVQSLAPDQALSAMSLVISALLARANQGGQESEKEVGTRLLELAATNQRSFRSILGAMDQDQRAFLEQVIRASGISMGKKEERKVDTEPTIALKMDFGA</sequence>
<organism evidence="4">
    <name type="scientific">Eremomyces bilateralis CBS 781.70</name>
    <dbReference type="NCBI Taxonomy" id="1392243"/>
    <lineage>
        <taxon>Eukaryota</taxon>
        <taxon>Fungi</taxon>
        <taxon>Dikarya</taxon>
        <taxon>Ascomycota</taxon>
        <taxon>Pezizomycotina</taxon>
        <taxon>Dothideomycetes</taxon>
        <taxon>Dothideomycetes incertae sedis</taxon>
        <taxon>Eremomycetales</taxon>
        <taxon>Eremomycetaceae</taxon>
        <taxon>Eremomyces</taxon>
    </lineage>
</organism>
<name>A0A6G1FX87_9PEZI</name>
<accession>A0A6G1FX87</accession>
<dbReference type="PANTHER" id="PTHR21663">
    <property type="entry name" value="HYPOTHETICAL HEAT DOMAIN-CONTAINING"/>
    <property type="match status" value="1"/>
</dbReference>
<protein>
    <submittedName>
        <fullName evidence="4 6">HEAT repeat protein-like protein</fullName>
    </submittedName>
</protein>
<dbReference type="GO" id="GO:0006897">
    <property type="term" value="P:endocytosis"/>
    <property type="evidence" value="ECO:0007669"/>
    <property type="project" value="TreeGrafter"/>
</dbReference>
<dbReference type="InterPro" id="IPR046837">
    <property type="entry name" value="Laa1/Sip1/HEATR5-like_HEAT"/>
</dbReference>
<dbReference type="InterPro" id="IPR057981">
    <property type="entry name" value="TPR_LAA1-like_C"/>
</dbReference>
<dbReference type="SUPFAM" id="SSF48371">
    <property type="entry name" value="ARM repeat"/>
    <property type="match status" value="2"/>
</dbReference>
<evidence type="ECO:0000256" key="1">
    <source>
        <dbReference type="ARBA" id="ARBA00008304"/>
    </source>
</evidence>
<evidence type="ECO:0000313" key="6">
    <source>
        <dbReference type="RefSeq" id="XP_033531932.1"/>
    </source>
</evidence>
<dbReference type="OrthoDB" id="192608at2759"/>
<reference evidence="6" key="3">
    <citation type="submission" date="2025-04" db="UniProtKB">
        <authorList>
            <consortium name="RefSeq"/>
        </authorList>
    </citation>
    <scope>IDENTIFICATION</scope>
    <source>
        <strain evidence="6">CBS 781.70</strain>
    </source>
</reference>
<dbReference type="InterPro" id="IPR040108">
    <property type="entry name" value="Laa1/Sip1/HEATR5"/>
</dbReference>
<proteinExistence type="inferred from homology"/>
<dbReference type="Proteomes" id="UP000504638">
    <property type="component" value="Unplaced"/>
</dbReference>
<feature type="compositionally biased region" description="Basic residues" evidence="2">
    <location>
        <begin position="281"/>
        <end position="290"/>
    </location>
</feature>
<reference evidence="6" key="2">
    <citation type="submission" date="2020-04" db="EMBL/GenBank/DDBJ databases">
        <authorList>
            <consortium name="NCBI Genome Project"/>
        </authorList>
    </citation>
    <scope>NUCLEOTIDE SEQUENCE</scope>
    <source>
        <strain evidence="6">CBS 781.70</strain>
    </source>
</reference>
<dbReference type="GO" id="GO:0042147">
    <property type="term" value="P:retrograde transport, endosome to Golgi"/>
    <property type="evidence" value="ECO:0007669"/>
    <property type="project" value="TreeGrafter"/>
</dbReference>
<evidence type="ECO:0000256" key="2">
    <source>
        <dbReference type="SAM" id="MobiDB-lite"/>
    </source>
</evidence>
<dbReference type="GO" id="GO:0005794">
    <property type="term" value="C:Golgi apparatus"/>
    <property type="evidence" value="ECO:0007669"/>
    <property type="project" value="TreeGrafter"/>
</dbReference>
<dbReference type="GeneID" id="54422554"/>
<feature type="region of interest" description="Disordered" evidence="2">
    <location>
        <begin position="273"/>
        <end position="313"/>
    </location>
</feature>
<dbReference type="GO" id="GO:0016020">
    <property type="term" value="C:membrane"/>
    <property type="evidence" value="ECO:0007669"/>
    <property type="project" value="TreeGrafter"/>
</dbReference>
<dbReference type="Gene3D" id="1.25.10.10">
    <property type="entry name" value="Leucine-rich Repeat Variant"/>
    <property type="match status" value="3"/>
</dbReference>
<feature type="domain" description="LAA1-like C-terminal TPR repeats" evidence="3">
    <location>
        <begin position="1856"/>
        <end position="2014"/>
    </location>
</feature>
<dbReference type="InterPro" id="IPR016024">
    <property type="entry name" value="ARM-type_fold"/>
</dbReference>
<keyword evidence="5" id="KW-1185">Reference proteome</keyword>
<dbReference type="Pfam" id="PF25468">
    <property type="entry name" value="HEAT_HEATR5A"/>
    <property type="match status" value="1"/>
</dbReference>
<gene>
    <name evidence="4 6" type="ORF">P152DRAFT_484093</name>
</gene>
<reference evidence="4 6" key="1">
    <citation type="submission" date="2020-01" db="EMBL/GenBank/DDBJ databases">
        <authorList>
            <consortium name="DOE Joint Genome Institute"/>
            <person name="Haridas S."/>
            <person name="Albert R."/>
            <person name="Binder M."/>
            <person name="Bloem J."/>
            <person name="Labutti K."/>
            <person name="Salamov A."/>
            <person name="Andreopoulos B."/>
            <person name="Baker S.E."/>
            <person name="Barry K."/>
            <person name="Bills G."/>
            <person name="Bluhm B.H."/>
            <person name="Cannon C."/>
            <person name="Castanera R."/>
            <person name="Culley D.E."/>
            <person name="Daum C."/>
            <person name="Ezra D."/>
            <person name="Gonzalez J.B."/>
            <person name="Henrissat B."/>
            <person name="Kuo A."/>
            <person name="Liang C."/>
            <person name="Lipzen A."/>
            <person name="Lutzoni F."/>
            <person name="Magnuson J."/>
            <person name="Mondo S."/>
            <person name="Nolan M."/>
            <person name="Ohm R."/>
            <person name="Pangilinan J."/>
            <person name="Park H.-J."/>
            <person name="Ramirez L."/>
            <person name="Alfaro M."/>
            <person name="Sun H."/>
            <person name="Tritt A."/>
            <person name="Yoshinaga Y."/>
            <person name="Zwiers L.-H."/>
            <person name="Turgeon B.G."/>
            <person name="Goodwin S.B."/>
            <person name="Spatafora J.W."/>
            <person name="Crous P.W."/>
            <person name="Grigoriev I.V."/>
        </authorList>
    </citation>
    <scope>NUCLEOTIDE SEQUENCE</scope>
    <source>
        <strain evidence="4 6">CBS 781.70</strain>
    </source>
</reference>